<keyword evidence="2" id="KW-0508">mRNA splicing</keyword>
<sequence>MTKSGLTNADFARLFRSEITSTSSNLSTPTPIEVRKEACILKEEVEEVTITQSETYISDVDDTIKNEKHVQKINYKTTTTYPKKYSGNGSTAHLADWEKHTKGFGKRMLEKMGFSGRLGKDEKGVSSIIEVVQRPKQAGIGFGKSKDTSGAKTKRVSQQGSHEGNMHLNNEREASSTDDSLWRKRKIITNTSIRKRHRTVLDALQSSRDVSSTQSERIVDMRGAHVRHYSDMASVCMHNIEKIKKDEPRIGEELIYNLQLVVSTAGKDIQDLTRAVDQLENEALKADYEVKTISSKLEQEKCQASKLEEFLSSLQRTDQALDLPTTETIFSIMSSLQIIRSEFPLEFDAHKLFDIVPSLVIPSLQAQLSGSQLEREDYNETILEQIRVLHSFFMESEFADYASTQNPTHGLLSHRNKYQYGKLNAEGGAIYNHILEETLWNASSQYITMQWNVFDPDICISFYLKFRPYLTESFSQAFIGKLVLPRLRKACLQWTWSMEIPSVSIFTWVAPWTEHVDNHMEVLYADIRVALGNALNQWHPSDTSMLNHVFPWREVWGEKHYSRFTHRHVIRRLIRTLHREFEINPKGQSLDVLKWILAWKEHLPDHQNIAFFEGEFFPRWLHVLRKWILGKPHLAEIARWYSGWKHFFMKQKLATEPRLMIHFHGALLLIERLYETPEDEVPVLNQMAPKSYQEAIACIDTTEAESKQEAKRNSASQRKLNGLSHNQSNSVGLRDVIEHLAIKYDLLFKPKRTHDGQVVYTFGSHNIIIEQGVVFVETDKGDFSPTDVEKLVDR</sequence>
<feature type="region of interest" description="Disordered" evidence="4">
    <location>
        <begin position="707"/>
        <end position="726"/>
    </location>
</feature>
<evidence type="ECO:0000256" key="1">
    <source>
        <dbReference type="ARBA" id="ARBA00010900"/>
    </source>
</evidence>
<keyword evidence="3" id="KW-0175">Coiled coil</keyword>
<proteinExistence type="inferred from homology"/>
<feature type="domain" description="G-patch" evidence="5">
    <location>
        <begin position="99"/>
        <end position="143"/>
    </location>
</feature>
<dbReference type="InterPro" id="IPR045211">
    <property type="entry name" value="TFP11/STIP/Ntr1"/>
</dbReference>
<dbReference type="InterPro" id="IPR024933">
    <property type="entry name" value="TFP11"/>
</dbReference>
<comment type="similarity">
    <text evidence="1 2">Belongs to the TFP11/STIP family.</text>
</comment>
<feature type="coiled-coil region" evidence="3">
    <location>
        <begin position="262"/>
        <end position="317"/>
    </location>
</feature>
<dbReference type="AlphaFoldDB" id="F0W1E3"/>
<feature type="compositionally biased region" description="Polar residues" evidence="4">
    <location>
        <begin position="713"/>
        <end position="726"/>
    </location>
</feature>
<dbReference type="InterPro" id="IPR022783">
    <property type="entry name" value="GCFC_dom"/>
</dbReference>
<dbReference type="GO" id="GO:0003676">
    <property type="term" value="F:nucleic acid binding"/>
    <property type="evidence" value="ECO:0007669"/>
    <property type="project" value="InterPro"/>
</dbReference>
<evidence type="ECO:0000256" key="4">
    <source>
        <dbReference type="SAM" id="MobiDB-lite"/>
    </source>
</evidence>
<feature type="compositionally biased region" description="Polar residues" evidence="4">
    <location>
        <begin position="150"/>
        <end position="162"/>
    </location>
</feature>
<dbReference type="PANTHER" id="PTHR23329">
    <property type="entry name" value="TUFTELIN-INTERACTING PROTEIN 11-RELATED"/>
    <property type="match status" value="1"/>
</dbReference>
<gene>
    <name evidence="6" type="primary">AlNc14C7G913</name>
    <name evidence="6" type="ORF">ALNC14_010150</name>
</gene>
<keyword evidence="2" id="KW-0507">mRNA processing</keyword>
<dbReference type="GO" id="GO:0071008">
    <property type="term" value="C:U2-type post-mRNA release spliceosomal complex"/>
    <property type="evidence" value="ECO:0007669"/>
    <property type="project" value="TreeGrafter"/>
</dbReference>
<evidence type="ECO:0000313" key="6">
    <source>
        <dbReference type="EMBL" id="CCA14872.1"/>
    </source>
</evidence>
<comment type="subcellular location">
    <subcellularLocation>
        <location evidence="2">Nucleus</location>
    </subcellularLocation>
</comment>
<reference evidence="6" key="1">
    <citation type="journal article" date="2011" name="PLoS Biol.">
        <title>Gene gain and loss during evolution of obligate parasitism in the white rust pathogen of Arabidopsis thaliana.</title>
        <authorList>
            <person name="Kemen E."/>
            <person name="Gardiner A."/>
            <person name="Schultz-Larsen T."/>
            <person name="Kemen A.C."/>
            <person name="Balmuth A.L."/>
            <person name="Robert-Seilaniantz A."/>
            <person name="Bailey K."/>
            <person name="Holub E."/>
            <person name="Studholme D.J."/>
            <person name="Maclean D."/>
            <person name="Jones J.D."/>
        </authorList>
    </citation>
    <scope>NUCLEOTIDE SEQUENCE</scope>
</reference>
<dbReference type="Pfam" id="PF01585">
    <property type="entry name" value="G-patch"/>
    <property type="match status" value="1"/>
</dbReference>
<evidence type="ECO:0000259" key="5">
    <source>
        <dbReference type="SMART" id="SM00443"/>
    </source>
</evidence>
<accession>F0W1E3</accession>
<organism evidence="6">
    <name type="scientific">Albugo laibachii Nc14</name>
    <dbReference type="NCBI Taxonomy" id="890382"/>
    <lineage>
        <taxon>Eukaryota</taxon>
        <taxon>Sar</taxon>
        <taxon>Stramenopiles</taxon>
        <taxon>Oomycota</taxon>
        <taxon>Peronosporomycetes</taxon>
        <taxon>Albuginales</taxon>
        <taxon>Albuginaceae</taxon>
        <taxon>Albugo</taxon>
    </lineage>
</organism>
<dbReference type="HOGENOM" id="CLU_007977_1_1_1"/>
<dbReference type="PIRSF" id="PIRSF017706">
    <property type="entry name" value="TFIP11"/>
    <property type="match status" value="1"/>
</dbReference>
<keyword evidence="2" id="KW-0539">Nucleus</keyword>
<dbReference type="EMBL" id="FR824052">
    <property type="protein sequence ID" value="CCA14872.1"/>
    <property type="molecule type" value="Genomic_DNA"/>
</dbReference>
<dbReference type="SMART" id="SM00443">
    <property type="entry name" value="G_patch"/>
    <property type="match status" value="1"/>
</dbReference>
<name>F0W1E3_9STRA</name>
<protein>
    <submittedName>
        <fullName evidence="6">STIPlike protein putative</fullName>
    </submittedName>
</protein>
<dbReference type="GO" id="GO:0000390">
    <property type="term" value="P:spliceosomal complex disassembly"/>
    <property type="evidence" value="ECO:0007669"/>
    <property type="project" value="InterPro"/>
</dbReference>
<dbReference type="InterPro" id="IPR000467">
    <property type="entry name" value="G_patch_dom"/>
</dbReference>
<keyword evidence="2" id="KW-0747">Spliceosome</keyword>
<reference evidence="6" key="2">
    <citation type="submission" date="2011-02" db="EMBL/GenBank/DDBJ databases">
        <authorList>
            <person name="MacLean D."/>
        </authorList>
    </citation>
    <scope>NUCLEOTIDE SEQUENCE</scope>
</reference>
<dbReference type="PANTHER" id="PTHR23329:SF1">
    <property type="entry name" value="TUFTELIN-INTERACTING PROTEIN 11"/>
    <property type="match status" value="1"/>
</dbReference>
<feature type="region of interest" description="Disordered" evidence="4">
    <location>
        <begin position="139"/>
        <end position="177"/>
    </location>
</feature>
<evidence type="ECO:0000256" key="3">
    <source>
        <dbReference type="SAM" id="Coils"/>
    </source>
</evidence>
<dbReference type="Pfam" id="PF07842">
    <property type="entry name" value="GCFC"/>
    <property type="match status" value="1"/>
</dbReference>
<evidence type="ECO:0000256" key="2">
    <source>
        <dbReference type="PIRNR" id="PIRNR017706"/>
    </source>
</evidence>